<feature type="non-terminal residue" evidence="10">
    <location>
        <position position="1"/>
    </location>
</feature>
<dbReference type="PANTHER" id="PTHR32227">
    <property type="entry name" value="GLUCAN ENDO-1,3-BETA-GLUCOSIDASE BG1-RELATED-RELATED"/>
    <property type="match status" value="1"/>
</dbReference>
<protein>
    <recommendedName>
        <fullName evidence="3">glucan endo-1,3-beta-D-glucosidase</fullName>
        <ecNumber evidence="3">3.2.1.39</ecNumber>
    </recommendedName>
    <alternativeName>
        <fullName evidence="6">(1-&gt;3)-beta-glucan endohydrolase</fullName>
    </alternativeName>
    <alternativeName>
        <fullName evidence="7">Beta-1,3-endoglucanase</fullName>
    </alternativeName>
</protein>
<dbReference type="InterPro" id="IPR000490">
    <property type="entry name" value="Glyco_hydro_17"/>
</dbReference>
<feature type="signal peptide" evidence="9">
    <location>
        <begin position="1"/>
        <end position="23"/>
    </location>
</feature>
<dbReference type="Proteomes" id="UP000685013">
    <property type="component" value="Chromosome 9"/>
</dbReference>
<evidence type="ECO:0000256" key="3">
    <source>
        <dbReference type="ARBA" id="ARBA00012780"/>
    </source>
</evidence>
<feature type="chain" id="PRO_5043798241" description="glucan endo-1,3-beta-D-glucosidase" evidence="9">
    <location>
        <begin position="24"/>
        <end position="367"/>
    </location>
</feature>
<evidence type="ECO:0000256" key="4">
    <source>
        <dbReference type="ARBA" id="ARBA00022801"/>
    </source>
</evidence>
<reference evidence="10 11" key="1">
    <citation type="journal article" date="2021" name="Hortic Res">
        <title>The domestication of Cucurbita argyrosperma as revealed by the genome of its wild relative.</title>
        <authorList>
            <person name="Barrera-Redondo J."/>
            <person name="Sanchez-de la Vega G."/>
            <person name="Aguirre-Liguori J.A."/>
            <person name="Castellanos-Morales G."/>
            <person name="Gutierrez-Guerrero Y.T."/>
            <person name="Aguirre-Dugua X."/>
            <person name="Aguirre-Planter E."/>
            <person name="Tenaillon M.I."/>
            <person name="Lira-Saade R."/>
            <person name="Eguiarte L.E."/>
        </authorList>
    </citation>
    <scope>NUCLEOTIDE SEQUENCE [LARGE SCALE GENOMIC DNA]</scope>
    <source>
        <strain evidence="10">JBR-2021</strain>
    </source>
</reference>
<evidence type="ECO:0000313" key="11">
    <source>
        <dbReference type="Proteomes" id="UP000685013"/>
    </source>
</evidence>
<keyword evidence="5" id="KW-0326">Glycosidase</keyword>
<comment type="caution">
    <text evidence="10">The sequence shown here is derived from an EMBL/GenBank/DDBJ whole genome shotgun (WGS) entry which is preliminary data.</text>
</comment>
<organism evidence="10 11">
    <name type="scientific">Cucurbita argyrosperma subsp. sororia</name>
    <dbReference type="NCBI Taxonomy" id="37648"/>
    <lineage>
        <taxon>Eukaryota</taxon>
        <taxon>Viridiplantae</taxon>
        <taxon>Streptophyta</taxon>
        <taxon>Embryophyta</taxon>
        <taxon>Tracheophyta</taxon>
        <taxon>Spermatophyta</taxon>
        <taxon>Magnoliopsida</taxon>
        <taxon>eudicotyledons</taxon>
        <taxon>Gunneridae</taxon>
        <taxon>Pentapetalae</taxon>
        <taxon>rosids</taxon>
        <taxon>fabids</taxon>
        <taxon>Cucurbitales</taxon>
        <taxon>Cucurbitaceae</taxon>
        <taxon>Cucurbiteae</taxon>
        <taxon>Cucurbita</taxon>
    </lineage>
</organism>
<accession>A0AAV6N4L7</accession>
<evidence type="ECO:0000256" key="7">
    <source>
        <dbReference type="ARBA" id="ARBA00033417"/>
    </source>
</evidence>
<dbReference type="EMBL" id="JAGKQH010000009">
    <property type="protein sequence ID" value="KAG6591760.1"/>
    <property type="molecule type" value="Genomic_DNA"/>
</dbReference>
<keyword evidence="11" id="KW-1185">Reference proteome</keyword>
<comment type="similarity">
    <text evidence="2 8">Belongs to the glycosyl hydrolase 17 family.</text>
</comment>
<evidence type="ECO:0000256" key="8">
    <source>
        <dbReference type="RuleBase" id="RU004335"/>
    </source>
</evidence>
<evidence type="ECO:0000256" key="2">
    <source>
        <dbReference type="ARBA" id="ARBA00008773"/>
    </source>
</evidence>
<evidence type="ECO:0000256" key="5">
    <source>
        <dbReference type="ARBA" id="ARBA00023295"/>
    </source>
</evidence>
<dbReference type="GO" id="GO:0005975">
    <property type="term" value="P:carbohydrate metabolic process"/>
    <property type="evidence" value="ECO:0007669"/>
    <property type="project" value="InterPro"/>
</dbReference>
<dbReference type="EC" id="3.2.1.39" evidence="3"/>
<name>A0AAV6N4L7_9ROSI</name>
<dbReference type="InterPro" id="IPR044965">
    <property type="entry name" value="Glyco_hydro_17_plant"/>
</dbReference>
<evidence type="ECO:0000313" key="10">
    <source>
        <dbReference type="EMBL" id="KAG6591760.1"/>
    </source>
</evidence>
<proteinExistence type="inferred from homology"/>
<dbReference type="AlphaFoldDB" id="A0AAV6N4L7"/>
<dbReference type="FunFam" id="3.20.20.80:FF:000010">
    <property type="entry name" value="glucan endo-1,3-beta-glucosidase, basic"/>
    <property type="match status" value="1"/>
</dbReference>
<dbReference type="GO" id="GO:0042973">
    <property type="term" value="F:glucan endo-1,3-beta-D-glucosidase activity"/>
    <property type="evidence" value="ECO:0007669"/>
    <property type="project" value="UniProtKB-EC"/>
</dbReference>
<evidence type="ECO:0000256" key="1">
    <source>
        <dbReference type="ARBA" id="ARBA00000382"/>
    </source>
</evidence>
<evidence type="ECO:0000256" key="9">
    <source>
        <dbReference type="SAM" id="SignalP"/>
    </source>
</evidence>
<dbReference type="Pfam" id="PF00332">
    <property type="entry name" value="Glyco_hydro_17"/>
    <property type="match status" value="1"/>
</dbReference>
<keyword evidence="9" id="KW-0732">Signal</keyword>
<evidence type="ECO:0000256" key="6">
    <source>
        <dbReference type="ARBA" id="ARBA00033335"/>
    </source>
</evidence>
<comment type="catalytic activity">
    <reaction evidence="1">
        <text>Hydrolysis of (1-&gt;3)-beta-D-glucosidic linkages in (1-&gt;3)-beta-D-glucans.</text>
        <dbReference type="EC" id="3.2.1.39"/>
    </reaction>
</comment>
<keyword evidence="4" id="KW-0378">Hydrolase</keyword>
<sequence>MDFFRPPSAALLLLFIFSDQALLISGLGAVGVNYGLNGDNLPVASEVVELYGRCGIDIVRVFEPNHWVLDALKGRRNLVVWLGTRNEDIQGFAADQLAANSWVNAHVVPYYESVNIAYITVGNEVVPDDAAAPFVANAIKNIMQALVIAGVKSDIKVTTVVPMTPLEVSYPPSAGAFSATAIGPLKDITQVLGTSGAPLLLNVYPYFAYASNPQQISLDYALFTSTTPVVVDGNLQYFNLFDAMVDSFYSALEKIGAEGVRIDISETGWPSKGNDPFTSVENAATYNRNFVEHVRSGAGTPRRPNVKYDGILFEMFNENLKTAGVEQNFGLFYPNMLPPSFHYLLGTSFVFGSFQFQSLISRGSSSD</sequence>
<gene>
    <name evidence="10" type="primary">BANGLUC</name>
    <name evidence="10" type="ORF">SDJN03_14106</name>
</gene>